<evidence type="ECO:0000313" key="1">
    <source>
        <dbReference type="EMBL" id="MDA0179155.1"/>
    </source>
</evidence>
<keyword evidence="2" id="KW-1185">Reference proteome</keyword>
<protein>
    <submittedName>
        <fullName evidence="1">Uncharacterized protein</fullName>
    </submittedName>
</protein>
<accession>A0A9X3N3I0</accession>
<dbReference type="AlphaFoldDB" id="A0A9X3N3I0"/>
<gene>
    <name evidence="1" type="ORF">OJ997_02515</name>
</gene>
<proteinExistence type="predicted"/>
<comment type="caution">
    <text evidence="1">The sequence shown here is derived from an EMBL/GenBank/DDBJ whole genome shotgun (WGS) entry which is preliminary data.</text>
</comment>
<name>A0A9X3N3I0_9ACTN</name>
<evidence type="ECO:0000313" key="2">
    <source>
        <dbReference type="Proteomes" id="UP001147653"/>
    </source>
</evidence>
<dbReference type="EMBL" id="JAPDDP010000003">
    <property type="protein sequence ID" value="MDA0179155.1"/>
    <property type="molecule type" value="Genomic_DNA"/>
</dbReference>
<sequence>MFTAQAGDDERLAQLFSGEDIELVLDLRSEAEGIQIARTCVQIDTYYVSRPSLLEAKGREGDTWAAGLALRHRTCLIGGPDESRRAVARRIAESAGQRVIDLDLSPAPIVFSVK</sequence>
<dbReference type="Proteomes" id="UP001147653">
    <property type="component" value="Unassembled WGS sequence"/>
</dbReference>
<organism evidence="1 2">
    <name type="scientific">Solirubrobacter phytolaccae</name>
    <dbReference type="NCBI Taxonomy" id="1404360"/>
    <lineage>
        <taxon>Bacteria</taxon>
        <taxon>Bacillati</taxon>
        <taxon>Actinomycetota</taxon>
        <taxon>Thermoleophilia</taxon>
        <taxon>Solirubrobacterales</taxon>
        <taxon>Solirubrobacteraceae</taxon>
        <taxon>Solirubrobacter</taxon>
    </lineage>
</organism>
<reference evidence="1" key="1">
    <citation type="submission" date="2022-10" db="EMBL/GenBank/DDBJ databases">
        <title>The WGS of Solirubrobacter phytolaccae KCTC 29190.</title>
        <authorList>
            <person name="Jiang Z."/>
        </authorList>
    </citation>
    <scope>NUCLEOTIDE SEQUENCE</scope>
    <source>
        <strain evidence="1">KCTC 29190</strain>
    </source>
</reference>